<dbReference type="SMART" id="SM01327">
    <property type="entry name" value="Zds_C"/>
    <property type="match status" value="1"/>
</dbReference>
<feature type="compositionally biased region" description="Basic and acidic residues" evidence="1">
    <location>
        <begin position="775"/>
        <end position="799"/>
    </location>
</feature>
<feature type="compositionally biased region" description="Polar residues" evidence="1">
    <location>
        <begin position="592"/>
        <end position="601"/>
    </location>
</feature>
<protein>
    <submittedName>
        <fullName evidence="3">Uu.00g126520.m01.CDS01</fullName>
    </submittedName>
</protein>
<feature type="compositionally biased region" description="Low complexity" evidence="1">
    <location>
        <begin position="528"/>
        <end position="541"/>
    </location>
</feature>
<feature type="compositionally biased region" description="Polar residues" evidence="1">
    <location>
        <begin position="161"/>
        <end position="170"/>
    </location>
</feature>
<proteinExistence type="predicted"/>
<feature type="compositionally biased region" description="Basic and acidic residues" evidence="1">
    <location>
        <begin position="929"/>
        <end position="939"/>
    </location>
</feature>
<feature type="compositionally biased region" description="Polar residues" evidence="1">
    <location>
        <begin position="626"/>
        <end position="640"/>
    </location>
</feature>
<sequence length="1011" mass="112717">MIPISNITHHGIRASTDEPQHHPLSPPRTSAEAAVAVTNTVAGIGGIDPAEVAINALNDGTAPFHQVFFASLCWDKTSRRPRDIGGSFASRRGHANQLSISDSSHHITETIGTMYGDDDDDQHSDSRPMSFIAAPRGGEQIPDRRGPEPPSPEEHPLRLVRSTSDKTSSQGPPHSPGGPNGNPPTKSHTLPLRMPSQRSTRNDGGSSPVSSIGPMSPTLRDMREASEYPLTNIDNPNDIAQELSNLQALRRMSMDVSNNSDPDIIPYQGMSLVVMPSVAPSGDDEEGDPSRLLWVPAGVHPELSPSEFKNFVEKRVQSMKRRSGESTLSVDGLDRSNSGSLRRKKSMLSRQINSAPGQGVEGYVDGAERLERKRSQGQSRHAPSELTIDELVKDPTKAVRKLTLESQARDDTSNMDDMPILPAAPGVGLRRSTRTTYRKGGSLKNRLGGSALRSEERLPFSKRIAARKTEEETGGSTVTESPIEAPKGFGLSRVQSEPISAENFSRPTRSVRRQQTFTQDPKTDPYESSEQQDIQESQQSQTMPSRPPASGRKPPNEPARSSIPVPQIIETPAIEKEPEPQSTDHRRPFPERSSSQKNIVQPTSPPPSSIPAEPPARSSRRPNYGQPLQTSTQPQASNKTSHTKGSRSGSNQTITDMKQNPTPLPGSGGGNNRTDTSSLTFIPTFSSEEKKPEKKSKKDKGDSDGGSSKGASWKWFQKSDDKEKKKKDEENRKSKTKTFVEKAHDNVRLDVLQTSIDTALHKGRESLLLDRDNVDSKLEEERRKESSRKSGEQKKEKDGLFASFFSSSKKKGDRDSGGRKSQIQRPVSPKPAPYQALRPDVDYHWTRFPILEERAIYRMAHIKLANPRRALYSQVLLSNFMYAYLAKVQAMHPQIQVPQSPQQKRLQEEERRRREQEQQYMEQQQSQDSIDRYNFEYHRSTGQYEDPSMQHEAGDYPEAAEIYDYDHNKDQMDQDGGYQEADDYGNHDGGKDYYYGHQDGRRGQEEEEEMW</sequence>
<feature type="compositionally biased region" description="Basic and acidic residues" evidence="1">
    <location>
        <begin position="573"/>
        <end position="590"/>
    </location>
</feature>
<dbReference type="PANTHER" id="PTHR28089:SF1">
    <property type="entry name" value="PROTEIN ZDS1-RELATED"/>
    <property type="match status" value="1"/>
</dbReference>
<evidence type="ECO:0000313" key="4">
    <source>
        <dbReference type="Proteomes" id="UP001295740"/>
    </source>
</evidence>
<dbReference type="Pfam" id="PF08632">
    <property type="entry name" value="Zds_C"/>
    <property type="match status" value="1"/>
</dbReference>
<accession>A0AAI8VHW6</accession>
<keyword evidence="4" id="KW-1185">Reference proteome</keyword>
<evidence type="ECO:0000259" key="2">
    <source>
        <dbReference type="SMART" id="SM01327"/>
    </source>
</evidence>
<feature type="compositionally biased region" description="Basic and acidic residues" evidence="1">
    <location>
        <begin position="905"/>
        <end position="917"/>
    </location>
</feature>
<feature type="region of interest" description="Disordered" evidence="1">
    <location>
        <begin position="110"/>
        <end position="219"/>
    </location>
</feature>
<feature type="compositionally biased region" description="Polar residues" evidence="1">
    <location>
        <begin position="646"/>
        <end position="661"/>
    </location>
</feature>
<feature type="compositionally biased region" description="Basic and acidic residues" evidence="1">
    <location>
        <begin position="717"/>
        <end position="748"/>
    </location>
</feature>
<organism evidence="3 4">
    <name type="scientific">Anthostomella pinea</name>
    <dbReference type="NCBI Taxonomy" id="933095"/>
    <lineage>
        <taxon>Eukaryota</taxon>
        <taxon>Fungi</taxon>
        <taxon>Dikarya</taxon>
        <taxon>Ascomycota</taxon>
        <taxon>Pezizomycotina</taxon>
        <taxon>Sordariomycetes</taxon>
        <taxon>Xylariomycetidae</taxon>
        <taxon>Xylariales</taxon>
        <taxon>Xylariaceae</taxon>
        <taxon>Anthostomella</taxon>
    </lineage>
</organism>
<feature type="region of interest" description="Disordered" evidence="1">
    <location>
        <begin position="406"/>
        <end position="427"/>
    </location>
</feature>
<dbReference type="GO" id="GO:0030010">
    <property type="term" value="P:establishment of cell polarity"/>
    <property type="evidence" value="ECO:0007669"/>
    <property type="project" value="TreeGrafter"/>
</dbReference>
<feature type="compositionally biased region" description="Polar residues" evidence="1">
    <location>
        <begin position="325"/>
        <end position="340"/>
    </location>
</feature>
<feature type="compositionally biased region" description="Basic and acidic residues" evidence="1">
    <location>
        <begin position="141"/>
        <end position="157"/>
    </location>
</feature>
<feature type="domain" description="Protein Zds1 C-terminal" evidence="2">
    <location>
        <begin position="837"/>
        <end position="889"/>
    </location>
</feature>
<feature type="compositionally biased region" description="Polar residues" evidence="1">
    <location>
        <begin position="493"/>
        <end position="520"/>
    </location>
</feature>
<feature type="region of interest" description="Disordered" evidence="1">
    <location>
        <begin position="775"/>
        <end position="836"/>
    </location>
</feature>
<dbReference type="PANTHER" id="PTHR28089">
    <property type="entry name" value="PROTEIN ZDS1-RELATED"/>
    <property type="match status" value="1"/>
</dbReference>
<feature type="compositionally biased region" description="Polar residues" evidence="1">
    <location>
        <begin position="672"/>
        <end position="685"/>
    </location>
</feature>
<feature type="region of interest" description="Disordered" evidence="1">
    <location>
        <begin position="319"/>
        <end position="361"/>
    </location>
</feature>
<dbReference type="AlphaFoldDB" id="A0AAI8VHW6"/>
<evidence type="ECO:0000256" key="1">
    <source>
        <dbReference type="SAM" id="MobiDB-lite"/>
    </source>
</evidence>
<dbReference type="GO" id="GO:0010971">
    <property type="term" value="P:positive regulation of G2/M transition of mitotic cell cycle"/>
    <property type="evidence" value="ECO:0007669"/>
    <property type="project" value="TreeGrafter"/>
</dbReference>
<comment type="caution">
    <text evidence="3">The sequence shown here is derived from an EMBL/GenBank/DDBJ whole genome shotgun (WGS) entry which is preliminary data.</text>
</comment>
<feature type="compositionally biased region" description="Pro residues" evidence="1">
    <location>
        <begin position="603"/>
        <end position="614"/>
    </location>
</feature>
<gene>
    <name evidence="3" type="ORF">KHLLAP_LOCUS5726</name>
</gene>
<feature type="compositionally biased region" description="Low complexity" evidence="1">
    <location>
        <begin position="918"/>
        <end position="927"/>
    </location>
</feature>
<dbReference type="InterPro" id="IPR040206">
    <property type="entry name" value="Zds1/2"/>
</dbReference>
<dbReference type="GO" id="GO:0005737">
    <property type="term" value="C:cytoplasm"/>
    <property type="evidence" value="ECO:0007669"/>
    <property type="project" value="TreeGrafter"/>
</dbReference>
<feature type="region of interest" description="Disordered" evidence="1">
    <location>
        <begin position="439"/>
        <end position="750"/>
    </location>
</feature>
<dbReference type="Proteomes" id="UP001295740">
    <property type="component" value="Unassembled WGS sequence"/>
</dbReference>
<name>A0AAI8VHW6_9PEZI</name>
<feature type="region of interest" description="Disordered" evidence="1">
    <location>
        <begin position="1"/>
        <end position="30"/>
    </location>
</feature>
<dbReference type="InterPro" id="IPR013941">
    <property type="entry name" value="ZDS1_C"/>
</dbReference>
<reference evidence="3" key="1">
    <citation type="submission" date="2023-10" db="EMBL/GenBank/DDBJ databases">
        <authorList>
            <person name="Hackl T."/>
        </authorList>
    </citation>
    <scope>NUCLEOTIDE SEQUENCE</scope>
</reference>
<feature type="compositionally biased region" description="Polar residues" evidence="1">
    <location>
        <begin position="196"/>
        <end position="210"/>
    </location>
</feature>
<feature type="region of interest" description="Disordered" evidence="1">
    <location>
        <begin position="894"/>
        <end position="1011"/>
    </location>
</feature>
<evidence type="ECO:0000313" key="3">
    <source>
        <dbReference type="EMBL" id="CAJ2505258.1"/>
    </source>
</evidence>
<dbReference type="EMBL" id="CAUWAG010000007">
    <property type="protein sequence ID" value="CAJ2505258.1"/>
    <property type="molecule type" value="Genomic_DNA"/>
</dbReference>